<dbReference type="RefSeq" id="WP_049109694.1">
    <property type="nucleotide sequence ID" value="NZ_UJZG01000011.1"/>
</dbReference>
<protein>
    <submittedName>
        <fullName evidence="2">Predicted transcriptional regulator</fullName>
    </submittedName>
</protein>
<dbReference type="Pfam" id="PF06114">
    <property type="entry name" value="Peptidase_M78"/>
    <property type="match status" value="1"/>
</dbReference>
<evidence type="ECO:0000313" key="2">
    <source>
        <dbReference type="EMBL" id="SXD97440.1"/>
    </source>
</evidence>
<dbReference type="InterPro" id="IPR052345">
    <property type="entry name" value="Rad_response_metalloprotease"/>
</dbReference>
<proteinExistence type="predicted"/>
<dbReference type="Gene3D" id="1.10.10.2910">
    <property type="match status" value="1"/>
</dbReference>
<dbReference type="PANTHER" id="PTHR43236:SF2">
    <property type="entry name" value="BLL0069 PROTEIN"/>
    <property type="match status" value="1"/>
</dbReference>
<dbReference type="EMBL" id="UJZG01000011">
    <property type="protein sequence ID" value="SXD97440.1"/>
    <property type="molecule type" value="Genomic_DNA"/>
</dbReference>
<evidence type="ECO:0000313" key="3">
    <source>
        <dbReference type="Proteomes" id="UP000257712"/>
    </source>
</evidence>
<feature type="domain" description="IrrE N-terminal-like" evidence="1">
    <location>
        <begin position="51"/>
        <end position="170"/>
    </location>
</feature>
<dbReference type="Proteomes" id="UP000257712">
    <property type="component" value="Unassembled WGS sequence"/>
</dbReference>
<sequence>MAFMTKKLKSSGVISGQDIDMTTASELIVFAKKNNIETSPLDVSRLTSLLGITMRLEPMKGEESGSLKQGKSGNWVMTVNSLHHPHRQRFTIAHELGHFIRHTLNRNSFTDTVFFRNEETNKMEAEANRFAAELLMPENEFSKFIEEKSNQVADIAAHFQVSSMAVRIRAQQLGFSGHNL</sequence>
<organism evidence="2 3">
    <name type="scientific">Klebsiella quasivariicola</name>
    <dbReference type="NCBI Taxonomy" id="2026240"/>
    <lineage>
        <taxon>Bacteria</taxon>
        <taxon>Pseudomonadati</taxon>
        <taxon>Pseudomonadota</taxon>
        <taxon>Gammaproteobacteria</taxon>
        <taxon>Enterobacterales</taxon>
        <taxon>Enterobacteriaceae</taxon>
        <taxon>Klebsiella/Raoultella group</taxon>
        <taxon>Klebsiella</taxon>
        <taxon>Klebsiella pneumoniae complex</taxon>
    </lineage>
</organism>
<dbReference type="PANTHER" id="PTHR43236">
    <property type="entry name" value="ANTITOXIN HIGA1"/>
    <property type="match status" value="1"/>
</dbReference>
<name>A0A8B4TZ52_9ENTR</name>
<comment type="caution">
    <text evidence="2">The sequence shown here is derived from an EMBL/GenBank/DDBJ whole genome shotgun (WGS) entry which is preliminary data.</text>
</comment>
<accession>A0A8B4TZ52</accession>
<dbReference type="InterPro" id="IPR010359">
    <property type="entry name" value="IrrE_HExxH"/>
</dbReference>
<gene>
    <name evidence="2" type="ORF">SAMEA3538780_03454</name>
</gene>
<evidence type="ECO:0000259" key="1">
    <source>
        <dbReference type="Pfam" id="PF06114"/>
    </source>
</evidence>
<reference evidence="2 3" key="1">
    <citation type="submission" date="2018-08" db="EMBL/GenBank/DDBJ databases">
        <authorList>
            <consortium name="Pathogen Informatics"/>
        </authorList>
    </citation>
    <scope>NUCLEOTIDE SEQUENCE [LARGE SCALE GENOMIC DNA]</scope>
    <source>
        <strain evidence="2 3">EuSCAPE_IT371</strain>
    </source>
</reference>
<dbReference type="AlphaFoldDB" id="A0A8B4TZ52"/>